<comment type="caution">
    <text evidence="1">The sequence shown here is derived from an EMBL/GenBank/DDBJ whole genome shotgun (WGS) entry which is preliminary data.</text>
</comment>
<dbReference type="STRING" id="252305.OB2597_11316"/>
<accession>A3TW33</accession>
<dbReference type="AlphaFoldDB" id="A3TW33"/>
<organism evidence="1 2">
    <name type="scientific">Pseudooceanicola batsensis (strain ATCC BAA-863 / DSM 15984 / KCTC 12145 / HTCC2597)</name>
    <name type="common">Oceanicola batsensis</name>
    <dbReference type="NCBI Taxonomy" id="252305"/>
    <lineage>
        <taxon>Bacteria</taxon>
        <taxon>Pseudomonadati</taxon>
        <taxon>Pseudomonadota</taxon>
        <taxon>Alphaproteobacteria</taxon>
        <taxon>Rhodobacterales</taxon>
        <taxon>Paracoccaceae</taxon>
        <taxon>Pseudooceanicola</taxon>
    </lineage>
</organism>
<dbReference type="Gene3D" id="1.10.357.10">
    <property type="entry name" value="Tetracycline Repressor, domain 2"/>
    <property type="match status" value="1"/>
</dbReference>
<name>A3TW33_PSEBH</name>
<sequence length="184" mass="19731">MQAARDLLADGRTVTVTAAATKAGISKATAYRYYSEPAILVAEAGLDIEVLPYEAVVAGCGTTRDKLRAISLYYLDLAIEHEAGFCRYVGLTLLSPREAVPGLATRRGGRRLAMYEAAFEEHEPKVSPEARTACIQALATATGAEAMISLLDVVGTDRQRARFIVGEIAEAVIDRYLGRPGDPV</sequence>
<evidence type="ECO:0000313" key="2">
    <source>
        <dbReference type="Proteomes" id="UP000004318"/>
    </source>
</evidence>
<dbReference type="HOGENOM" id="CLU_1466786_0_0_5"/>
<dbReference type="Proteomes" id="UP000004318">
    <property type="component" value="Unassembled WGS sequence"/>
</dbReference>
<dbReference type="EMBL" id="AAMO01000003">
    <property type="protein sequence ID" value="EAQ03829.1"/>
    <property type="molecule type" value="Genomic_DNA"/>
</dbReference>
<evidence type="ECO:0000313" key="1">
    <source>
        <dbReference type="EMBL" id="EAQ03829.1"/>
    </source>
</evidence>
<reference evidence="1 2" key="1">
    <citation type="journal article" date="2010" name="J. Bacteriol.">
        <title>Genome sequences of Oceanicola granulosus HTCC2516(T) and Oceanicola batsensis HTCC2597(TDelta).</title>
        <authorList>
            <person name="Thrash J.C."/>
            <person name="Cho J.C."/>
            <person name="Vergin K.L."/>
            <person name="Giovannoni S.J."/>
        </authorList>
    </citation>
    <scope>NUCLEOTIDE SEQUENCE [LARGE SCALE GENOMIC DNA]</scope>
    <source>
        <strain evidence="2">ATCC BAA-863 / DSM 15984 / KCTC 12145 / HTCC2597</strain>
    </source>
</reference>
<evidence type="ECO:0008006" key="3">
    <source>
        <dbReference type="Google" id="ProtNLM"/>
    </source>
</evidence>
<dbReference type="eggNOG" id="COG1309">
    <property type="taxonomic scope" value="Bacteria"/>
</dbReference>
<keyword evidence="2" id="KW-1185">Reference proteome</keyword>
<proteinExistence type="predicted"/>
<gene>
    <name evidence="1" type="ORF">OB2597_11316</name>
</gene>
<protein>
    <recommendedName>
        <fullName evidence="3">HTH tetR-type domain-containing protein</fullName>
    </recommendedName>
</protein>